<evidence type="ECO:0000313" key="2">
    <source>
        <dbReference type="Proteomes" id="UP001153678"/>
    </source>
</evidence>
<dbReference type="SUPFAM" id="SSF52047">
    <property type="entry name" value="RNI-like"/>
    <property type="match status" value="1"/>
</dbReference>
<dbReference type="EMBL" id="CAMKVN010000007">
    <property type="protein sequence ID" value="CAI2161543.1"/>
    <property type="molecule type" value="Genomic_DNA"/>
</dbReference>
<protein>
    <submittedName>
        <fullName evidence="1">18876_t:CDS:1</fullName>
    </submittedName>
</protein>
<dbReference type="InterPro" id="IPR001611">
    <property type="entry name" value="Leu-rich_rpt"/>
</dbReference>
<dbReference type="InterPro" id="IPR006553">
    <property type="entry name" value="Leu-rich_rpt_Cys-con_subtyp"/>
</dbReference>
<dbReference type="AlphaFoldDB" id="A0A9W4S9W9"/>
<dbReference type="OrthoDB" id="550575at2759"/>
<organism evidence="1 2">
    <name type="scientific">Funneliformis geosporum</name>
    <dbReference type="NCBI Taxonomy" id="1117311"/>
    <lineage>
        <taxon>Eukaryota</taxon>
        <taxon>Fungi</taxon>
        <taxon>Fungi incertae sedis</taxon>
        <taxon>Mucoromycota</taxon>
        <taxon>Glomeromycotina</taxon>
        <taxon>Glomeromycetes</taxon>
        <taxon>Glomerales</taxon>
        <taxon>Glomeraceae</taxon>
        <taxon>Funneliformis</taxon>
    </lineage>
</organism>
<evidence type="ECO:0000313" key="1">
    <source>
        <dbReference type="EMBL" id="CAI2161543.1"/>
    </source>
</evidence>
<dbReference type="SMART" id="SM00367">
    <property type="entry name" value="LRR_CC"/>
    <property type="match status" value="3"/>
</dbReference>
<proteinExistence type="predicted"/>
<dbReference type="Pfam" id="PF13516">
    <property type="entry name" value="LRR_6"/>
    <property type="match status" value="2"/>
</dbReference>
<keyword evidence="2" id="KW-1185">Reference proteome</keyword>
<accession>A0A9W4S9W9</accession>
<dbReference type="Proteomes" id="UP001153678">
    <property type="component" value="Unassembled WGS sequence"/>
</dbReference>
<sequence length="100" mass="11571">MDDRVLWRIAQSCHKLEYLNIVFRTKINEYSICGIIYSSPKFQHLDITFCEITDITIKEIASSCLNLKYLDLKGCESISKETVDQLVLLNSNNHIEIFGI</sequence>
<gene>
    <name evidence="1" type="ORF">FWILDA_LOCUS105</name>
</gene>
<dbReference type="InterPro" id="IPR032675">
    <property type="entry name" value="LRR_dom_sf"/>
</dbReference>
<name>A0A9W4S9W9_9GLOM</name>
<dbReference type="Gene3D" id="3.80.10.10">
    <property type="entry name" value="Ribonuclease Inhibitor"/>
    <property type="match status" value="1"/>
</dbReference>
<reference evidence="1" key="1">
    <citation type="submission" date="2022-08" db="EMBL/GenBank/DDBJ databases">
        <authorList>
            <person name="Kallberg Y."/>
            <person name="Tangrot J."/>
            <person name="Rosling A."/>
        </authorList>
    </citation>
    <scope>NUCLEOTIDE SEQUENCE</scope>
    <source>
        <strain evidence="1">Wild A</strain>
    </source>
</reference>
<comment type="caution">
    <text evidence="1">The sequence shown here is derived from an EMBL/GenBank/DDBJ whole genome shotgun (WGS) entry which is preliminary data.</text>
</comment>